<accession>A0A1E5WHD0</accession>
<protein>
    <submittedName>
        <fullName evidence="2">Uncharacterized protein</fullName>
    </submittedName>
</protein>
<dbReference type="Gene3D" id="1.20.1260.60">
    <property type="entry name" value="Vacuolar protein sorting-associated protein Ist1"/>
    <property type="match status" value="1"/>
</dbReference>
<dbReference type="STRING" id="888268.A0A1E5WHD0"/>
<evidence type="ECO:0000256" key="1">
    <source>
        <dbReference type="ARBA" id="ARBA00005536"/>
    </source>
</evidence>
<dbReference type="PANTHER" id="PTHR12161:SF71">
    <property type="entry name" value="REGULATOR OF VPS4 ACTIVITY IN THE MVB PATHWAY PROTEIN"/>
    <property type="match status" value="1"/>
</dbReference>
<dbReference type="InterPro" id="IPR005061">
    <property type="entry name" value="Ist1"/>
</dbReference>
<gene>
    <name evidence="2" type="ORF">BAE44_0002213</name>
</gene>
<dbReference type="InterPro" id="IPR042277">
    <property type="entry name" value="IST1-like"/>
</dbReference>
<evidence type="ECO:0000313" key="2">
    <source>
        <dbReference type="EMBL" id="OEL36768.1"/>
    </source>
</evidence>
<sequence length="92" mass="10144">MFAARWCGDLPELLLARTILEDKFGSDFAATAKEGTRIVDPMLVWKLSGVKTNMELKKKVTKEIATENSIVVNFSELQEAAKQDGNGNGPRC</sequence>
<reference evidence="2 3" key="1">
    <citation type="submission" date="2016-09" db="EMBL/GenBank/DDBJ databases">
        <title>The draft genome of Dichanthelium oligosanthes: A C3 panicoid grass species.</title>
        <authorList>
            <person name="Studer A.J."/>
            <person name="Schnable J.C."/>
            <person name="Brutnell T.P."/>
        </authorList>
    </citation>
    <scope>NUCLEOTIDE SEQUENCE [LARGE SCALE GENOMIC DNA]</scope>
    <source>
        <strain evidence="3">cv. Kellogg 1175</strain>
        <tissue evidence="2">Leaf</tissue>
    </source>
</reference>
<dbReference type="AlphaFoldDB" id="A0A1E5WHD0"/>
<comment type="similarity">
    <text evidence="1">Belongs to the IST1 family.</text>
</comment>
<organism evidence="2 3">
    <name type="scientific">Dichanthelium oligosanthes</name>
    <dbReference type="NCBI Taxonomy" id="888268"/>
    <lineage>
        <taxon>Eukaryota</taxon>
        <taxon>Viridiplantae</taxon>
        <taxon>Streptophyta</taxon>
        <taxon>Embryophyta</taxon>
        <taxon>Tracheophyta</taxon>
        <taxon>Spermatophyta</taxon>
        <taxon>Magnoliopsida</taxon>
        <taxon>Liliopsida</taxon>
        <taxon>Poales</taxon>
        <taxon>Poaceae</taxon>
        <taxon>PACMAD clade</taxon>
        <taxon>Panicoideae</taxon>
        <taxon>Panicodae</taxon>
        <taxon>Paniceae</taxon>
        <taxon>Dichantheliinae</taxon>
        <taxon>Dichanthelium</taxon>
    </lineage>
</organism>
<name>A0A1E5WHD0_9POAL</name>
<dbReference type="Proteomes" id="UP000095767">
    <property type="component" value="Unassembled WGS sequence"/>
</dbReference>
<dbReference type="GO" id="GO:0015031">
    <property type="term" value="P:protein transport"/>
    <property type="evidence" value="ECO:0007669"/>
    <property type="project" value="InterPro"/>
</dbReference>
<dbReference type="Pfam" id="PF03398">
    <property type="entry name" value="Ist1"/>
    <property type="match status" value="1"/>
</dbReference>
<comment type="caution">
    <text evidence="2">The sequence shown here is derived from an EMBL/GenBank/DDBJ whole genome shotgun (WGS) entry which is preliminary data.</text>
</comment>
<proteinExistence type="inferred from homology"/>
<dbReference type="OrthoDB" id="29853at2759"/>
<keyword evidence="3" id="KW-1185">Reference proteome</keyword>
<dbReference type="EMBL" id="LWDX02008025">
    <property type="protein sequence ID" value="OEL36768.1"/>
    <property type="molecule type" value="Genomic_DNA"/>
</dbReference>
<dbReference type="PANTHER" id="PTHR12161">
    <property type="entry name" value="IST1 FAMILY MEMBER"/>
    <property type="match status" value="1"/>
</dbReference>
<evidence type="ECO:0000313" key="3">
    <source>
        <dbReference type="Proteomes" id="UP000095767"/>
    </source>
</evidence>